<evidence type="ECO:0000313" key="1">
    <source>
        <dbReference type="EMBL" id="ETX04886.1"/>
    </source>
</evidence>
<keyword evidence="2" id="KW-1185">Reference proteome</keyword>
<gene>
    <name evidence="1" type="ORF">ETSY2_26240</name>
</gene>
<dbReference type="SUPFAM" id="SSF48371">
    <property type="entry name" value="ARM repeat"/>
    <property type="match status" value="1"/>
</dbReference>
<comment type="caution">
    <text evidence="1">The sequence shown here is derived from an EMBL/GenBank/DDBJ whole genome shotgun (WGS) entry which is preliminary data.</text>
</comment>
<evidence type="ECO:0008006" key="3">
    <source>
        <dbReference type="Google" id="ProtNLM"/>
    </source>
</evidence>
<evidence type="ECO:0000313" key="2">
    <source>
        <dbReference type="Proteomes" id="UP000019140"/>
    </source>
</evidence>
<dbReference type="AlphaFoldDB" id="W4M4N1"/>
<organism evidence="1 2">
    <name type="scientific">Candidatus Entotheonella gemina</name>
    <dbReference type="NCBI Taxonomy" id="1429439"/>
    <lineage>
        <taxon>Bacteria</taxon>
        <taxon>Pseudomonadati</taxon>
        <taxon>Nitrospinota/Tectimicrobiota group</taxon>
        <taxon>Candidatus Tectimicrobiota</taxon>
        <taxon>Candidatus Entotheonellia</taxon>
        <taxon>Candidatus Entotheonellales</taxon>
        <taxon>Candidatus Entotheonellaceae</taxon>
        <taxon>Candidatus Entotheonella</taxon>
    </lineage>
</organism>
<dbReference type="HOGENOM" id="CLU_064289_0_0_7"/>
<dbReference type="EMBL" id="AZHX01001095">
    <property type="protein sequence ID" value="ETX04886.1"/>
    <property type="molecule type" value="Genomic_DNA"/>
</dbReference>
<protein>
    <recommendedName>
        <fullName evidence="3">DNA alkylation repair protein</fullName>
    </recommendedName>
</protein>
<sequence length="369" mass="41186">MGERKAFKDWFDKAAARVLAGQVAGAMPSFDQEQFIRLASRNLKALEFAGRVRQFSDALAATLPKPIPKALAVLTESLPPPLPDCEAVTDGWLQWPLGQFIADHGLEYFDASMEAMMELTQRFSSEYAIRPFVERYPEATFDRLLALTDDPNPHVRRWCSEGTRPRLPWGKKLQGLVADPTPIWPILEALKDDGELYVRRSVANNLNDIAKDHAPLVVQRCMAWSEDSNERRDWAIKHGLRSLIKAGHPGALAVIGFGPPKNLAATLNIRPKQVAMGGEIELLARLETSADQAQELIVDYAVHYVRKGDKTSDKVFKWTTLQLPAHGSTALDKRHSMKATTVRALYPGVHQVDLQVNGVRVAEGHFRLT</sequence>
<reference evidence="1 2" key="1">
    <citation type="journal article" date="2014" name="Nature">
        <title>An environmental bacterial taxon with a large and distinct metabolic repertoire.</title>
        <authorList>
            <person name="Wilson M.C."/>
            <person name="Mori T."/>
            <person name="Ruckert C."/>
            <person name="Uria A.R."/>
            <person name="Helf M.J."/>
            <person name="Takada K."/>
            <person name="Gernert C."/>
            <person name="Steffens U.A."/>
            <person name="Heycke N."/>
            <person name="Schmitt S."/>
            <person name="Rinke C."/>
            <person name="Helfrich E.J."/>
            <person name="Brachmann A.O."/>
            <person name="Gurgui C."/>
            <person name="Wakimoto T."/>
            <person name="Kracht M."/>
            <person name="Crusemann M."/>
            <person name="Hentschel U."/>
            <person name="Abe I."/>
            <person name="Matsunaga S."/>
            <person name="Kalinowski J."/>
            <person name="Takeyama H."/>
            <person name="Piel J."/>
        </authorList>
    </citation>
    <scope>NUCLEOTIDE SEQUENCE [LARGE SCALE GENOMIC DNA]</scope>
    <source>
        <strain evidence="2">TSY2</strain>
    </source>
</reference>
<dbReference type="InterPro" id="IPR016024">
    <property type="entry name" value="ARM-type_fold"/>
</dbReference>
<accession>W4M4N1</accession>
<dbReference type="PATRIC" id="fig|1429439.4.peg.4453"/>
<proteinExistence type="predicted"/>
<dbReference type="Proteomes" id="UP000019140">
    <property type="component" value="Unassembled WGS sequence"/>
</dbReference>
<dbReference type="Gene3D" id="1.25.40.290">
    <property type="entry name" value="ARM repeat domains"/>
    <property type="match status" value="1"/>
</dbReference>
<name>W4M4N1_9BACT</name>